<evidence type="ECO:0000313" key="3">
    <source>
        <dbReference type="Proteomes" id="UP000464624"/>
    </source>
</evidence>
<proteinExistence type="predicted"/>
<keyword evidence="1" id="KW-0812">Transmembrane</keyword>
<organism evidence="2 3">
    <name type="scientific">Mycobacterium xenopi</name>
    <dbReference type="NCBI Taxonomy" id="1789"/>
    <lineage>
        <taxon>Bacteria</taxon>
        <taxon>Bacillati</taxon>
        <taxon>Actinomycetota</taxon>
        <taxon>Actinomycetes</taxon>
        <taxon>Mycobacteriales</taxon>
        <taxon>Mycobacteriaceae</taxon>
        <taxon>Mycobacterium</taxon>
    </lineage>
</organism>
<keyword evidence="1" id="KW-0472">Membrane</keyword>
<gene>
    <name evidence="2" type="ORF">MYXE_15190</name>
</gene>
<accession>A0AAD1M0T2</accession>
<dbReference type="AlphaFoldDB" id="A0AAD1M0T2"/>
<dbReference type="KEGG" id="mxe:MYXE_15190"/>
<dbReference type="RefSeq" id="WP_085197622.1">
    <property type="nucleotide sequence ID" value="NZ_AP022314.1"/>
</dbReference>
<sequence length="209" mass="23283">MVTPTTSVWLVAAYALVLLGIGWGFDAMAKRVSRHAARWRTGKFVYRPDHDAWVCPQDQWLWPTSFDPQHRVMRYRASPVVCNSCPVKATCTTSDHGREITREIDPWPYSDAGRFHRGIACFVAALGVLMPLAMLIGQHTPMDVLVLGGAAMLVALSGLPLARHLWNTPSNAPEYLPHRSGLEDQAAVAIDRYSTRWGGNWAQKEDSSQ</sequence>
<feature type="transmembrane region" description="Helical" evidence="1">
    <location>
        <begin position="6"/>
        <end position="25"/>
    </location>
</feature>
<dbReference type="Proteomes" id="UP000464624">
    <property type="component" value="Chromosome"/>
</dbReference>
<keyword evidence="1" id="KW-1133">Transmembrane helix</keyword>
<reference evidence="2 3" key="1">
    <citation type="submission" date="2019-12" db="EMBL/GenBank/DDBJ databases">
        <title>Complete genome sequence of Mycolicibacterium xenopi str. JCM15661T.</title>
        <authorList>
            <person name="Yoshida M."/>
            <person name="Fukano H."/>
            <person name="Asakura T."/>
            <person name="Hoshino Y."/>
        </authorList>
    </citation>
    <scope>NUCLEOTIDE SEQUENCE [LARGE SCALE GENOMIC DNA]</scope>
    <source>
        <strain evidence="2 3">JCM 15661T</strain>
    </source>
</reference>
<name>A0AAD1M0T2_MYCXE</name>
<evidence type="ECO:0000256" key="1">
    <source>
        <dbReference type="SAM" id="Phobius"/>
    </source>
</evidence>
<evidence type="ECO:0008006" key="4">
    <source>
        <dbReference type="Google" id="ProtNLM"/>
    </source>
</evidence>
<feature type="transmembrane region" description="Helical" evidence="1">
    <location>
        <begin position="144"/>
        <end position="162"/>
    </location>
</feature>
<evidence type="ECO:0000313" key="2">
    <source>
        <dbReference type="EMBL" id="BBU21730.1"/>
    </source>
</evidence>
<dbReference type="EMBL" id="AP022314">
    <property type="protein sequence ID" value="BBU21730.1"/>
    <property type="molecule type" value="Genomic_DNA"/>
</dbReference>
<feature type="transmembrane region" description="Helical" evidence="1">
    <location>
        <begin position="119"/>
        <end position="138"/>
    </location>
</feature>
<protein>
    <recommendedName>
        <fullName evidence="4">Transposase</fullName>
    </recommendedName>
</protein>